<organism evidence="9 10">
    <name type="scientific">Crateriforma conspicua</name>
    <dbReference type="NCBI Taxonomy" id="2527996"/>
    <lineage>
        <taxon>Bacteria</taxon>
        <taxon>Pseudomonadati</taxon>
        <taxon>Planctomycetota</taxon>
        <taxon>Planctomycetia</taxon>
        <taxon>Planctomycetales</taxon>
        <taxon>Planctomycetaceae</taxon>
        <taxon>Crateriforma</taxon>
    </lineage>
</organism>
<comment type="caution">
    <text evidence="9">The sequence shown here is derived from an EMBL/GenBank/DDBJ whole genome shotgun (WGS) entry which is preliminary data.</text>
</comment>
<dbReference type="InterPro" id="IPR008979">
    <property type="entry name" value="Galactose-bd-like_sf"/>
</dbReference>
<dbReference type="Gene3D" id="2.115.10.20">
    <property type="entry name" value="Glycosyl hydrolase domain, family 43"/>
    <property type="match status" value="1"/>
</dbReference>
<dbReference type="Gene3D" id="2.60.120.260">
    <property type="entry name" value="Galactose-binding domain-like"/>
    <property type="match status" value="2"/>
</dbReference>
<feature type="domain" description="Glycosyl hydrolases family 2 sugar binding" evidence="8">
    <location>
        <begin position="278"/>
        <end position="365"/>
    </location>
</feature>
<dbReference type="CDD" id="cd08986">
    <property type="entry name" value="GH43-like"/>
    <property type="match status" value="1"/>
</dbReference>
<dbReference type="SUPFAM" id="SSF51445">
    <property type="entry name" value="(Trans)glycosidases"/>
    <property type="match status" value="1"/>
</dbReference>
<keyword evidence="4 9" id="KW-0326">Glycosidase</keyword>
<dbReference type="Gene3D" id="2.60.40.10">
    <property type="entry name" value="Immunoglobulins"/>
    <property type="match status" value="1"/>
</dbReference>
<dbReference type="EC" id="3.2.1.23" evidence="9"/>
<reference evidence="9 10" key="1">
    <citation type="submission" date="2019-02" db="EMBL/GenBank/DDBJ databases">
        <title>Deep-cultivation of Planctomycetes and their phenomic and genomic characterization uncovers novel biology.</title>
        <authorList>
            <person name="Wiegand S."/>
            <person name="Jogler M."/>
            <person name="Boedeker C."/>
            <person name="Pinto D."/>
            <person name="Vollmers J."/>
            <person name="Rivas-Marin E."/>
            <person name="Kohn T."/>
            <person name="Peeters S.H."/>
            <person name="Heuer A."/>
            <person name="Rast P."/>
            <person name="Oberbeckmann S."/>
            <person name="Bunk B."/>
            <person name="Jeske O."/>
            <person name="Meyerdierks A."/>
            <person name="Storesund J.E."/>
            <person name="Kallscheuer N."/>
            <person name="Luecker S."/>
            <person name="Lage O.M."/>
            <person name="Pohl T."/>
            <person name="Merkel B.J."/>
            <person name="Hornburger P."/>
            <person name="Mueller R.-W."/>
            <person name="Bruemmer F."/>
            <person name="Labrenz M."/>
            <person name="Spormann A.M."/>
            <person name="Op Den Camp H."/>
            <person name="Overmann J."/>
            <person name="Amann R."/>
            <person name="Jetten M.S.M."/>
            <person name="Mascher T."/>
            <person name="Medema M.H."/>
            <person name="Devos D.P."/>
            <person name="Kaster A.-K."/>
            <person name="Ovreas L."/>
            <person name="Rohde M."/>
            <person name="Galperin M.Y."/>
            <person name="Jogler C."/>
        </authorList>
    </citation>
    <scope>NUCLEOTIDE SEQUENCE [LARGE SCALE GENOMIC DNA]</scope>
    <source>
        <strain evidence="9 10">Pan14r</strain>
    </source>
</reference>
<comment type="similarity">
    <text evidence="1">Belongs to the glycosyl hydrolase 2 family.</text>
</comment>
<dbReference type="PANTHER" id="PTHR42732">
    <property type="entry name" value="BETA-GALACTOSIDASE"/>
    <property type="match status" value="1"/>
</dbReference>
<dbReference type="InterPro" id="IPR023296">
    <property type="entry name" value="Glyco_hydro_beta-prop_sf"/>
</dbReference>
<dbReference type="InterPro" id="IPR036156">
    <property type="entry name" value="Beta-gal/glucu_dom_sf"/>
</dbReference>
<dbReference type="GO" id="GO:0005975">
    <property type="term" value="P:carbohydrate metabolic process"/>
    <property type="evidence" value="ECO:0007669"/>
    <property type="project" value="InterPro"/>
</dbReference>
<evidence type="ECO:0000256" key="1">
    <source>
        <dbReference type="ARBA" id="ARBA00007401"/>
    </source>
</evidence>
<evidence type="ECO:0000256" key="5">
    <source>
        <dbReference type="PIRSR" id="PIRSR606710-2"/>
    </source>
</evidence>
<evidence type="ECO:0000256" key="3">
    <source>
        <dbReference type="ARBA" id="ARBA00022801"/>
    </source>
</evidence>
<keyword evidence="10" id="KW-1185">Reference proteome</keyword>
<dbReference type="Pfam" id="PF04616">
    <property type="entry name" value="Glyco_hydro_43"/>
    <property type="match status" value="1"/>
</dbReference>
<keyword evidence="3 9" id="KW-0378">Hydrolase</keyword>
<dbReference type="SUPFAM" id="SSF75005">
    <property type="entry name" value="Arabinanase/levansucrase/invertase"/>
    <property type="match status" value="1"/>
</dbReference>
<dbReference type="SUPFAM" id="SSF49303">
    <property type="entry name" value="beta-Galactosidase/glucuronidase domain"/>
    <property type="match status" value="1"/>
</dbReference>
<evidence type="ECO:0000313" key="9">
    <source>
        <dbReference type="EMBL" id="TWT68408.1"/>
    </source>
</evidence>
<dbReference type="EMBL" id="SJPL01000001">
    <property type="protein sequence ID" value="TWT68408.1"/>
    <property type="molecule type" value="Genomic_DNA"/>
</dbReference>
<feature type="site" description="Important for catalytic activity, responsible for pKa modulation of the active site Glu and correct orientation of both the proton donor and substrate" evidence="5">
    <location>
        <position position="957"/>
    </location>
</feature>
<dbReference type="InterPro" id="IPR006102">
    <property type="entry name" value="Ig-like_GH2"/>
</dbReference>
<dbReference type="PANTHER" id="PTHR42732:SF2">
    <property type="entry name" value="BETA-MANNOSIDASE"/>
    <property type="match status" value="1"/>
</dbReference>
<dbReference type="InterPro" id="IPR051913">
    <property type="entry name" value="GH2_Domain-Containing"/>
</dbReference>
<dbReference type="InterPro" id="IPR006103">
    <property type="entry name" value="Glyco_hydro_2_cat"/>
</dbReference>
<gene>
    <name evidence="9" type="primary">cbgA_1</name>
    <name evidence="9" type="ORF">Pan14r_06530</name>
</gene>
<dbReference type="AlphaFoldDB" id="A0A5C5Y0C5"/>
<feature type="domain" description="Glycoside hydrolase family 2 catalytic" evidence="7">
    <location>
        <begin position="517"/>
        <end position="642"/>
    </location>
</feature>
<evidence type="ECO:0000313" key="10">
    <source>
        <dbReference type="Proteomes" id="UP000317238"/>
    </source>
</evidence>
<dbReference type="InterPro" id="IPR006710">
    <property type="entry name" value="Glyco_hydro_43"/>
</dbReference>
<dbReference type="GO" id="GO:0004565">
    <property type="term" value="F:beta-galactosidase activity"/>
    <property type="evidence" value="ECO:0007669"/>
    <property type="project" value="UniProtKB-EC"/>
</dbReference>
<dbReference type="Pfam" id="PF02837">
    <property type="entry name" value="Glyco_hydro_2_N"/>
    <property type="match status" value="1"/>
</dbReference>
<name>A0A5C5Y0C5_9PLAN</name>
<comment type="similarity">
    <text evidence="2">Belongs to the glycosyl hydrolase 43 family.</text>
</comment>
<accession>A0A5C5Y0C5</accession>
<sequence>MRSFNAHFSPPSPTPRSDLLRLMKILSSLFTVAVMIGAGSTAWAQPIVDSWRYTFEQPDGDWQQPDYVAQGWKEGSGGFGTADTPGARVGTRWETDEIWLRKSIRLNKPAKDIALYVHHDEDAQIYLNGVLVADLDGYTRQYKLIEIPADKKDAVRTGTNVLAVHCKQTSGGQFIDVHLARPGRLPELPQPAGSKQPFQSDLITRWGKKVTAENAWTEYPRPQLKRDDWTNLNGHWDYAVTSLDSHDTPGQWDGKILVPFCLESKLGGVQRLLDPSEALWYRRTFDADVADGHRQILNFEAVDYHCEVFVNSASVGTHTGGNTPFQFDITDAVKQGANELVVRVEDATEQFQLRGKQTFNARGIWYTRVSGIWQTVWMEQVPSESIRDIKISTDADRGSISVSPETTSGQNCRIVVRDGQRVVATGETADTIELVIDNAKLWSPDQPHLYDIEVTLNDDSGNAVDSVASYAGIRTVGKVKDADGHWRFTLNGDVLFHWGPLDQGWWPDGLLTPPSDEAMLFDIEYLKNAGFNMIRKHIKVEPRRYYYHCDRLGMMMWQDHVSGGPQPPWTRLQPDPTDAVWPDDQHDQFMLELERMIDTLENHPSIVSWVPFNERWGQHRTMEVGQWTVDRDPSRLINIASGGNFWPVGDVVDHHQYPHPDFPFDLGKGGRFDDFIKVVGEFGGHGLPIRGHLWDADRRNWGYGGLPQNKQEYLERYLTSIEGLDRLRRQGIAGGVYTQTTDVEGEINGLMTYDREVIKIPADRLAKVHKILFTSTDQKAADAFPKAAFREVPTDRKPGPVMDPETIRAGLKSHDRALYIKAGWIRDPYITLAPDGYYYLTGTQPRADDPREDENPYNIGLGDQSIVGDQVRVYRSPDLIEWESLGVVFDLSDTHREQNGQKIKKRLIWAPEVHWMGDRWALVHCPKSHSSLALTTGPELKGPWVHPMNGNMGPRHDPSIFTDDDGTPYLLWQNTLVAPMKKDLSGYTGEPVRIDPAGSRPGPDGTPISRIGHEGATMIKVGGKYVHLGTAWSTDQGRKGSYNLYYCVADDINGPYGPRKFAGRFLGHGTPFQDKDGKWWNTAFFNANVPPVPRDGIQDRDLGENAQTINEQGVTIVPLDVRMLDNGEVYIRAKDPAYATPGPDEAQDFDLSE</sequence>
<evidence type="ECO:0000259" key="8">
    <source>
        <dbReference type="Pfam" id="PF02837"/>
    </source>
</evidence>
<feature type="domain" description="Glycoside hydrolase family 2 immunoglobulin-like beta-sandwich" evidence="6">
    <location>
        <begin position="396"/>
        <end position="474"/>
    </location>
</feature>
<evidence type="ECO:0000256" key="2">
    <source>
        <dbReference type="ARBA" id="ARBA00009865"/>
    </source>
</evidence>
<proteinExistence type="inferred from homology"/>
<evidence type="ECO:0000259" key="7">
    <source>
        <dbReference type="Pfam" id="PF02836"/>
    </source>
</evidence>
<evidence type="ECO:0000259" key="6">
    <source>
        <dbReference type="Pfam" id="PF00703"/>
    </source>
</evidence>
<dbReference type="Pfam" id="PF00703">
    <property type="entry name" value="Glyco_hydro_2"/>
    <property type="match status" value="1"/>
</dbReference>
<dbReference type="InterPro" id="IPR013783">
    <property type="entry name" value="Ig-like_fold"/>
</dbReference>
<dbReference type="SUPFAM" id="SSF49785">
    <property type="entry name" value="Galactose-binding domain-like"/>
    <property type="match status" value="2"/>
</dbReference>
<dbReference type="Pfam" id="PF02836">
    <property type="entry name" value="Glyco_hydro_2_C"/>
    <property type="match status" value="1"/>
</dbReference>
<evidence type="ECO:0000256" key="4">
    <source>
        <dbReference type="ARBA" id="ARBA00023295"/>
    </source>
</evidence>
<dbReference type="InterPro" id="IPR017853">
    <property type="entry name" value="GH"/>
</dbReference>
<dbReference type="InterPro" id="IPR006104">
    <property type="entry name" value="Glyco_hydro_2_N"/>
</dbReference>
<dbReference type="Gene3D" id="3.20.20.80">
    <property type="entry name" value="Glycosidases"/>
    <property type="match status" value="1"/>
</dbReference>
<dbReference type="Proteomes" id="UP000317238">
    <property type="component" value="Unassembled WGS sequence"/>
</dbReference>
<protein>
    <submittedName>
        <fullName evidence="9">Beta-galactosidase</fullName>
        <ecNumber evidence="9">3.2.1.23</ecNumber>
    </submittedName>
</protein>